<comment type="caution">
    <text evidence="11">The sequence shown here is derived from an EMBL/GenBank/DDBJ whole genome shotgun (WGS) entry which is preliminary data.</text>
</comment>
<gene>
    <name evidence="11" type="ORF">RJ639_037625</name>
</gene>
<comment type="catalytic activity">
    <reaction evidence="1">
        <text>S-ubiquitinyl-[E2 ubiquitin-conjugating enzyme]-L-cysteine + [acceptor protein]-L-lysine = [E2 ubiquitin-conjugating enzyme]-L-cysteine + N(6)-ubiquitinyl-[acceptor protein]-L-lysine.</text>
        <dbReference type="EC" id="2.3.2.27"/>
    </reaction>
</comment>
<accession>A0AA89BAL5</accession>
<keyword evidence="12" id="KW-1185">Reference proteome</keyword>
<dbReference type="GO" id="GO:0016567">
    <property type="term" value="P:protein ubiquitination"/>
    <property type="evidence" value="ECO:0007669"/>
    <property type="project" value="InterPro"/>
</dbReference>
<comment type="pathway">
    <text evidence="3">Protein modification; protein ubiquitination.</text>
</comment>
<evidence type="ECO:0000256" key="4">
    <source>
        <dbReference type="ARBA" id="ARBA00012483"/>
    </source>
</evidence>
<dbReference type="InterPro" id="IPR011989">
    <property type="entry name" value="ARM-like"/>
</dbReference>
<evidence type="ECO:0000259" key="10">
    <source>
        <dbReference type="PROSITE" id="PS51698"/>
    </source>
</evidence>
<evidence type="ECO:0000256" key="1">
    <source>
        <dbReference type="ARBA" id="ARBA00000900"/>
    </source>
</evidence>
<feature type="domain" description="U-box" evidence="10">
    <location>
        <begin position="23"/>
        <end position="97"/>
    </location>
</feature>
<dbReference type="GO" id="GO:0061630">
    <property type="term" value="F:ubiquitin protein ligase activity"/>
    <property type="evidence" value="ECO:0007669"/>
    <property type="project" value="UniProtKB-EC"/>
</dbReference>
<sequence>MGGNGKHRWKISIYRSKSPKKKDPPREFLCPVSGFLMSDPVVVPSGQTFERASVQACQELGFSPALPDGSAPDFSALIPNLALKSTILNWCATTGAEHPAPPDYASVKSAVVQLVAKGDGQSRVSERELLEGVAEKPKMLIPHASTELNHRASHFYSSSSEESVIANVPATPLLSFATRPACYSSASSSEILPEEAGNPDSTAEEQEIVAKLKSADVYEQEQGVMALRKVSRTNEAARVSLCTVRLMAALRLLLTSRYAAVQANAAASLVNLSLEKANKVRIVRSGAVPPLIDVLKGGCAESQEHAAGALFSLALEDDNKTAIGVLGALQPLLHALRSESERTRHDSSLALYHLSLVQSNRVKLVKLGAVSILLTMLKSADLAGRVLLVLCNLAACTEGKSSLLDSNAVECLVGMLRRGSELASESTRENCVAALYALSHGSMRFKGLAKEARAAEVLREVVERGSERAREKARRILLALGGRDEEVDWEGVLEGGSSRTRHRVGMNTYGANSTEF</sequence>
<dbReference type="InterPro" id="IPR000225">
    <property type="entry name" value="Armadillo"/>
</dbReference>
<evidence type="ECO:0000256" key="3">
    <source>
        <dbReference type="ARBA" id="ARBA00004906"/>
    </source>
</evidence>
<dbReference type="InterPro" id="IPR016024">
    <property type="entry name" value="ARM-type_fold"/>
</dbReference>
<feature type="compositionally biased region" description="Basic residues" evidence="9">
    <location>
        <begin position="1"/>
        <end position="10"/>
    </location>
</feature>
<feature type="repeat" description="ARM" evidence="8">
    <location>
        <begin position="286"/>
        <end position="323"/>
    </location>
</feature>
<keyword evidence="5" id="KW-0808">Transferase</keyword>
<dbReference type="Proteomes" id="UP001188597">
    <property type="component" value="Unassembled WGS sequence"/>
</dbReference>
<feature type="region of interest" description="Disordered" evidence="9">
    <location>
        <begin position="1"/>
        <end position="25"/>
    </location>
</feature>
<dbReference type="Gene3D" id="1.25.10.10">
    <property type="entry name" value="Leucine-rich Repeat Variant"/>
    <property type="match status" value="1"/>
</dbReference>
<dbReference type="SUPFAM" id="SSF57850">
    <property type="entry name" value="RING/U-box"/>
    <property type="match status" value="1"/>
</dbReference>
<dbReference type="SMART" id="SM00185">
    <property type="entry name" value="ARM"/>
    <property type="match status" value="5"/>
</dbReference>
<dbReference type="InterPro" id="IPR003613">
    <property type="entry name" value="Ubox_domain"/>
</dbReference>
<dbReference type="EMBL" id="JAVXUP010000352">
    <property type="protein sequence ID" value="KAK3030077.1"/>
    <property type="molecule type" value="Genomic_DNA"/>
</dbReference>
<dbReference type="PANTHER" id="PTHR23315:SF276">
    <property type="entry name" value="U-BOX DOMAIN-CONTAINING PROTEIN 38"/>
    <property type="match status" value="1"/>
</dbReference>
<protein>
    <recommendedName>
        <fullName evidence="4">RING-type E3 ubiquitin transferase</fullName>
        <ecNumber evidence="4">2.3.2.27</ecNumber>
    </recommendedName>
</protein>
<evidence type="ECO:0000256" key="2">
    <source>
        <dbReference type="ARBA" id="ARBA00003861"/>
    </source>
</evidence>
<dbReference type="PROSITE" id="PS51698">
    <property type="entry name" value="U_BOX"/>
    <property type="match status" value="1"/>
</dbReference>
<dbReference type="SUPFAM" id="SSF48371">
    <property type="entry name" value="ARM repeat"/>
    <property type="match status" value="1"/>
</dbReference>
<dbReference type="FunFam" id="1.25.10.10:FF:000578">
    <property type="entry name" value="RING-type E3 ubiquitin transferase"/>
    <property type="match status" value="1"/>
</dbReference>
<comment type="function">
    <text evidence="2">Functions as an E3 ubiquitin ligase.</text>
</comment>
<evidence type="ECO:0000256" key="7">
    <source>
        <dbReference type="ARBA" id="ARBA00022786"/>
    </source>
</evidence>
<keyword evidence="7" id="KW-0833">Ubl conjugation pathway</keyword>
<evidence type="ECO:0000313" key="12">
    <source>
        <dbReference type="Proteomes" id="UP001188597"/>
    </source>
</evidence>
<organism evidence="11 12">
    <name type="scientific">Escallonia herrerae</name>
    <dbReference type="NCBI Taxonomy" id="1293975"/>
    <lineage>
        <taxon>Eukaryota</taxon>
        <taxon>Viridiplantae</taxon>
        <taxon>Streptophyta</taxon>
        <taxon>Embryophyta</taxon>
        <taxon>Tracheophyta</taxon>
        <taxon>Spermatophyta</taxon>
        <taxon>Magnoliopsida</taxon>
        <taxon>eudicotyledons</taxon>
        <taxon>Gunneridae</taxon>
        <taxon>Pentapetalae</taxon>
        <taxon>asterids</taxon>
        <taxon>campanulids</taxon>
        <taxon>Escalloniales</taxon>
        <taxon>Escalloniaceae</taxon>
        <taxon>Escallonia</taxon>
    </lineage>
</organism>
<dbReference type="PROSITE" id="PS50176">
    <property type="entry name" value="ARM_REPEAT"/>
    <property type="match status" value="2"/>
</dbReference>
<name>A0AA89BAL5_9ASTE</name>
<feature type="repeat" description="ARM" evidence="8">
    <location>
        <begin position="245"/>
        <end position="287"/>
    </location>
</feature>
<dbReference type="PANTHER" id="PTHR23315">
    <property type="entry name" value="U BOX DOMAIN-CONTAINING"/>
    <property type="match status" value="1"/>
</dbReference>
<dbReference type="Pfam" id="PF00514">
    <property type="entry name" value="Arm"/>
    <property type="match status" value="1"/>
</dbReference>
<keyword evidence="6" id="KW-0677">Repeat</keyword>
<dbReference type="InterPro" id="IPR013083">
    <property type="entry name" value="Znf_RING/FYVE/PHD"/>
</dbReference>
<evidence type="ECO:0000256" key="9">
    <source>
        <dbReference type="SAM" id="MobiDB-lite"/>
    </source>
</evidence>
<proteinExistence type="predicted"/>
<dbReference type="Pfam" id="PF04564">
    <property type="entry name" value="U-box"/>
    <property type="match status" value="1"/>
</dbReference>
<dbReference type="FunFam" id="3.30.40.10:FF:000491">
    <property type="entry name" value="RING-type E3 ubiquitin transferase"/>
    <property type="match status" value="1"/>
</dbReference>
<evidence type="ECO:0000256" key="6">
    <source>
        <dbReference type="ARBA" id="ARBA00022737"/>
    </source>
</evidence>
<dbReference type="Gene3D" id="3.30.40.10">
    <property type="entry name" value="Zinc/RING finger domain, C3HC4 (zinc finger)"/>
    <property type="match status" value="1"/>
</dbReference>
<reference evidence="11" key="1">
    <citation type="submission" date="2022-12" db="EMBL/GenBank/DDBJ databases">
        <title>Draft genome assemblies for two species of Escallonia (Escalloniales).</title>
        <authorList>
            <person name="Chanderbali A."/>
            <person name="Dervinis C."/>
            <person name="Anghel I."/>
            <person name="Soltis D."/>
            <person name="Soltis P."/>
            <person name="Zapata F."/>
        </authorList>
    </citation>
    <scope>NUCLEOTIDE SEQUENCE</scope>
    <source>
        <strain evidence="11">UCBG64.0493</strain>
        <tissue evidence="11">Leaf</tissue>
    </source>
</reference>
<evidence type="ECO:0000256" key="8">
    <source>
        <dbReference type="PROSITE-ProRule" id="PRU00259"/>
    </source>
</evidence>
<dbReference type="AlphaFoldDB" id="A0AA89BAL5"/>
<dbReference type="SMART" id="SM00504">
    <property type="entry name" value="Ubox"/>
    <property type="match status" value="1"/>
</dbReference>
<evidence type="ECO:0000313" key="11">
    <source>
        <dbReference type="EMBL" id="KAK3030077.1"/>
    </source>
</evidence>
<evidence type="ECO:0000256" key="5">
    <source>
        <dbReference type="ARBA" id="ARBA00022679"/>
    </source>
</evidence>
<dbReference type="EC" id="2.3.2.27" evidence="4"/>